<evidence type="ECO:0000256" key="7">
    <source>
        <dbReference type="RuleBase" id="RU363032"/>
    </source>
</evidence>
<evidence type="ECO:0000313" key="10">
    <source>
        <dbReference type="Proteomes" id="UP000663623"/>
    </source>
</evidence>
<protein>
    <submittedName>
        <fullName evidence="9">Sugar ABC transporter permease</fullName>
    </submittedName>
</protein>
<dbReference type="EMBL" id="AP024480">
    <property type="protein sequence ID" value="BCS82088.1"/>
    <property type="molecule type" value="Genomic_DNA"/>
</dbReference>
<keyword evidence="4 7" id="KW-0812">Transmembrane</keyword>
<keyword evidence="3" id="KW-1003">Cell membrane</keyword>
<gene>
    <name evidence="9" type="ORF">CaldiYA01_20480</name>
</gene>
<dbReference type="RefSeq" id="WP_207179377.1">
    <property type="nucleotide sequence ID" value="NZ_AP024480.1"/>
</dbReference>
<dbReference type="Proteomes" id="UP000663623">
    <property type="component" value="Chromosome"/>
</dbReference>
<comment type="subcellular location">
    <subcellularLocation>
        <location evidence="1 7">Cell membrane</location>
        <topology evidence="1 7">Multi-pass membrane protein</topology>
    </subcellularLocation>
</comment>
<feature type="transmembrane region" description="Helical" evidence="7">
    <location>
        <begin position="137"/>
        <end position="158"/>
    </location>
</feature>
<dbReference type="PANTHER" id="PTHR43227:SF11">
    <property type="entry name" value="BLL4140 PROTEIN"/>
    <property type="match status" value="1"/>
</dbReference>
<evidence type="ECO:0000256" key="5">
    <source>
        <dbReference type="ARBA" id="ARBA00022989"/>
    </source>
</evidence>
<dbReference type="Gene3D" id="1.10.3720.10">
    <property type="entry name" value="MetI-like"/>
    <property type="match status" value="1"/>
</dbReference>
<dbReference type="CDD" id="cd06261">
    <property type="entry name" value="TM_PBP2"/>
    <property type="match status" value="1"/>
</dbReference>
<dbReference type="PROSITE" id="PS50928">
    <property type="entry name" value="ABC_TM1"/>
    <property type="match status" value="1"/>
</dbReference>
<feature type="transmembrane region" description="Helical" evidence="7">
    <location>
        <begin position="227"/>
        <end position="249"/>
    </location>
</feature>
<organism evidence="9 10">
    <name type="scientific">Caldicellulosiruptor diazotrophicus</name>
    <dbReference type="NCBI Taxonomy" id="2806205"/>
    <lineage>
        <taxon>Bacteria</taxon>
        <taxon>Bacillati</taxon>
        <taxon>Bacillota</taxon>
        <taxon>Bacillota incertae sedis</taxon>
        <taxon>Caldicellulosiruptorales</taxon>
        <taxon>Caldicellulosiruptoraceae</taxon>
        <taxon>Caldicellulosiruptor</taxon>
    </lineage>
</organism>
<feature type="transmembrane region" description="Helical" evidence="7">
    <location>
        <begin position="95"/>
        <end position="116"/>
    </location>
</feature>
<evidence type="ECO:0000256" key="2">
    <source>
        <dbReference type="ARBA" id="ARBA00022448"/>
    </source>
</evidence>
<evidence type="ECO:0000256" key="3">
    <source>
        <dbReference type="ARBA" id="ARBA00022475"/>
    </source>
</evidence>
<feature type="transmembrane region" description="Helical" evidence="7">
    <location>
        <begin position="178"/>
        <end position="206"/>
    </location>
</feature>
<keyword evidence="5 7" id="KW-1133">Transmembrane helix</keyword>
<keyword evidence="2 7" id="KW-0813">Transport</keyword>
<dbReference type="InterPro" id="IPR035906">
    <property type="entry name" value="MetI-like_sf"/>
</dbReference>
<dbReference type="InterPro" id="IPR000515">
    <property type="entry name" value="MetI-like"/>
</dbReference>
<dbReference type="SUPFAM" id="SSF161098">
    <property type="entry name" value="MetI-like"/>
    <property type="match status" value="1"/>
</dbReference>
<evidence type="ECO:0000256" key="6">
    <source>
        <dbReference type="ARBA" id="ARBA00023136"/>
    </source>
</evidence>
<proteinExistence type="inferred from homology"/>
<reference evidence="9 10" key="1">
    <citation type="submission" date="2021-02" db="EMBL/GenBank/DDBJ databases">
        <title>Nitrogen-fixing ability and nitrogen fixation related genes of thermophilic fermentative bacteria in the genus Caldicellulosiruptor.</title>
        <authorList>
            <person name="Chen Y."/>
            <person name="Nishihara A."/>
            <person name="Haruta S."/>
        </authorList>
    </citation>
    <scope>NUCLEOTIDE SEQUENCE [LARGE SCALE GENOMIC DNA]</scope>
    <source>
        <strain evidence="9 10">YA01</strain>
    </source>
</reference>
<sequence length="322" mass="36880">MEKAHNTFSLFHKDRKVGVHTFWKNILKNKILLLMLLPSVLYVIIFNYIPMGGIIVAFKNYNYQDGFLKSPWVGFENFRYLLISNKLWLLTRNTILYNIAFILTGMIVEVGIAILLSEMSGRYFKKICQSAMLLPFFISWVIVAAIVLNIFSFEYGVLNNFLRSIGAEPFDLYSNQSIFPLFLVLLRIWKNTGYGSVIYLAAITGIDREMYEAAEIDGASIWQRIRYITIPCLRPTMVIMLILALGQIFKGDFGMFYQIVKNNQILLEVADIIDTFVYRSLMSSTDIGMSAAASLYQSVMGFITVIIANKIVKKVEPDYALF</sequence>
<keyword evidence="10" id="KW-1185">Reference proteome</keyword>
<comment type="similarity">
    <text evidence="7">Belongs to the binding-protein-dependent transport system permease family.</text>
</comment>
<dbReference type="InterPro" id="IPR050809">
    <property type="entry name" value="UgpAE/MalFG_permease"/>
</dbReference>
<evidence type="ECO:0000256" key="1">
    <source>
        <dbReference type="ARBA" id="ARBA00004651"/>
    </source>
</evidence>
<name>A0ABN6E9A6_9FIRM</name>
<dbReference type="PANTHER" id="PTHR43227">
    <property type="entry name" value="BLL4140 PROTEIN"/>
    <property type="match status" value="1"/>
</dbReference>
<evidence type="ECO:0000259" key="8">
    <source>
        <dbReference type="PROSITE" id="PS50928"/>
    </source>
</evidence>
<evidence type="ECO:0000313" key="9">
    <source>
        <dbReference type="EMBL" id="BCS82088.1"/>
    </source>
</evidence>
<evidence type="ECO:0000256" key="4">
    <source>
        <dbReference type="ARBA" id="ARBA00022692"/>
    </source>
</evidence>
<dbReference type="Pfam" id="PF00528">
    <property type="entry name" value="BPD_transp_1"/>
    <property type="match status" value="1"/>
</dbReference>
<feature type="transmembrane region" description="Helical" evidence="7">
    <location>
        <begin position="287"/>
        <end position="308"/>
    </location>
</feature>
<feature type="transmembrane region" description="Helical" evidence="7">
    <location>
        <begin position="31"/>
        <end position="58"/>
    </location>
</feature>
<feature type="domain" description="ABC transmembrane type-1" evidence="8">
    <location>
        <begin position="91"/>
        <end position="308"/>
    </location>
</feature>
<accession>A0ABN6E9A6</accession>
<keyword evidence="6 7" id="KW-0472">Membrane</keyword>